<gene>
    <name evidence="2" type="ORF">NAEGRDRAFT_71453</name>
</gene>
<reference evidence="2 3" key="1">
    <citation type="journal article" date="2010" name="Cell">
        <title>The genome of Naegleria gruberi illuminates early eukaryotic versatility.</title>
        <authorList>
            <person name="Fritz-Laylin L.K."/>
            <person name="Prochnik S.E."/>
            <person name="Ginger M.L."/>
            <person name="Dacks J.B."/>
            <person name="Carpenter M.L."/>
            <person name="Field M.C."/>
            <person name="Kuo A."/>
            <person name="Paredez A."/>
            <person name="Chapman J."/>
            <person name="Pham J."/>
            <person name="Shu S."/>
            <person name="Neupane R."/>
            <person name="Cipriano M."/>
            <person name="Mancuso J."/>
            <person name="Tu H."/>
            <person name="Salamov A."/>
            <person name="Lindquist E."/>
            <person name="Shapiro H."/>
            <person name="Lucas S."/>
            <person name="Grigoriev I.V."/>
            <person name="Cande W.Z."/>
            <person name="Fulton C."/>
            <person name="Rokhsar D.S."/>
            <person name="Dawson S.C."/>
        </authorList>
    </citation>
    <scope>NUCLEOTIDE SEQUENCE [LARGE SCALE GENOMIC DNA]</scope>
    <source>
        <strain evidence="2 3">NEG-M</strain>
    </source>
</reference>
<dbReference type="RefSeq" id="XP_002673571.1">
    <property type="nucleotide sequence ID" value="XM_002673525.1"/>
</dbReference>
<proteinExistence type="predicted"/>
<organism evidence="3">
    <name type="scientific">Naegleria gruberi</name>
    <name type="common">Amoeba</name>
    <dbReference type="NCBI Taxonomy" id="5762"/>
    <lineage>
        <taxon>Eukaryota</taxon>
        <taxon>Discoba</taxon>
        <taxon>Heterolobosea</taxon>
        <taxon>Tetramitia</taxon>
        <taxon>Eutetramitia</taxon>
        <taxon>Vahlkampfiidae</taxon>
        <taxon>Naegleria</taxon>
    </lineage>
</organism>
<dbReference type="Proteomes" id="UP000006671">
    <property type="component" value="Unassembled WGS sequence"/>
</dbReference>
<dbReference type="GeneID" id="8864574"/>
<feature type="region of interest" description="Disordered" evidence="1">
    <location>
        <begin position="1"/>
        <end position="22"/>
    </location>
</feature>
<sequence length="496" mass="58697">MKRAIQEETSDSPTNNKLAKYSSHDEDVNNRIGREKLLLSNDVIGLIYSFLPFDEIQKHCLQLVSHQWYESLLLGDFRFALINRVENYLVQEFNLISNSNEISSKKEKERNMIGLLVSVKHWLFARQYVISGFGKNKRKKSFSEWLTRLLSENISSTTYPKIRITKMEKLFREGEELVVLMIYLNEQATLKMSALYSINEDIIIYVDVVKGHSDFKWKERLNIDPNVKRNIVLQVNAKGFEDADCEIEEYQINDKFYDSLYEELKTPKQKHKLSPFNSFLWSEYEDEREKENPKPIVDVEFNRDIEIHDERSNYLIDLYDLENIKETRVLDLAWKVACRAFTSIKSQQIQKKDSEISVSNVIGRILTINFKRKPRLCVDLTFDITYKKSSAKAKLFVQQQFYYGHDGYESDALFRINTQDPIFDYLKLWRIYVGEDQISWESMNYRCQSKEEKDSVSQCRPLLRSILRQLLDIAPHYNVLDKQLISDPRDLLLFHL</sequence>
<dbReference type="VEuPathDB" id="AmoebaDB:NAEGRDRAFT_71453"/>
<dbReference type="KEGG" id="ngr:NAEGRDRAFT_71453"/>
<evidence type="ECO:0000313" key="3">
    <source>
        <dbReference type="Proteomes" id="UP000006671"/>
    </source>
</evidence>
<accession>D2VR41</accession>
<name>D2VR41_NAEGR</name>
<dbReference type="InParanoid" id="D2VR41"/>
<protein>
    <submittedName>
        <fullName evidence="2">Predicted protein</fullName>
    </submittedName>
</protein>
<keyword evidence="3" id="KW-1185">Reference proteome</keyword>
<evidence type="ECO:0000313" key="2">
    <source>
        <dbReference type="EMBL" id="EFC40827.1"/>
    </source>
</evidence>
<evidence type="ECO:0000256" key="1">
    <source>
        <dbReference type="SAM" id="MobiDB-lite"/>
    </source>
</evidence>
<dbReference type="AlphaFoldDB" id="D2VR41"/>
<dbReference type="EMBL" id="GG738890">
    <property type="protein sequence ID" value="EFC40827.1"/>
    <property type="molecule type" value="Genomic_DNA"/>
</dbReference>